<evidence type="ECO:0000259" key="2">
    <source>
        <dbReference type="Pfam" id="PF24883"/>
    </source>
</evidence>
<dbReference type="AlphaFoldDB" id="A0AAV9QBL8"/>
<dbReference type="Gene3D" id="3.40.50.300">
    <property type="entry name" value="P-loop containing nucleotide triphosphate hydrolases"/>
    <property type="match status" value="1"/>
</dbReference>
<sequence>MDPLSAIGLAGNILQFVDFASTLVGQGVEIYRSAVGATAVHTDLRTSIERLDALSKPFRKRVAIPRNEDEAQIVKTAVACNQIARDLATALDKLAATPHSRSSSVWKALQAVWEQPKIEETVKKLNMCKNDLHLLLSKASYDRQSFIQRSVDNLKESNELVGLKSDKMLARVQYLKDDLLDALQPLQSRAASPMTSGIMQDKLVALYAEGQEVVKAGDMLRALRFSRMTVRRERVIERHGTTLDWIYDQKHEKQALHFRDWLEKGQGYYWITGNAGSGKSTLMKFIYLDPRTKFHLEKWAHNTSASELIMADFFFWKSGAELERSQSGLLRALLYEVLRQMPEMMPEVLGRRWDEWILDQLWTDGELQSAFKIIGSQKTRSTKFCFFIDGLDEYDGLSHEIAQTVQDLSASPNIKVCVASRPWNTFEAAFGSDTKSLVRLHEHTKDDIRLYVHEMIGKHKLFQQLKAEDDRYQRVLQKIVEKAKGVFLWVFLVVRNLKETLPNEDTVEGLEQIVDDFPTELEEYFERMLDNIPRRYHEPSSSIFLSAMESDELLPLVLVAHVIPEEKQVLDSTHIHSSRKLRARLKAYCGDLMNVGEDSQSWTFMDCSERIDFLHRTVNDYLRSPSVRSKLQGRVQKDYNPSVALCESSARYLRSRPKGLLIRHPVVEILLSNASKLEEGGIPYDVGLVHETRAFLVRNGVSNRDFVKEALCRGLYSYIDERFRDMSLFDFDATYAMLYVLLEVDFRVTQRRMVPERMHARMLRVLLERGADPNAVIGDMPDIEGSFMNIRDIQAMSFMDPSRRQRSIWALEIDQLTSNTVSENAAPICETFLEYGADYDVSLGSRGTARDVLRRHFARRPSKTLRELTRTS</sequence>
<accession>A0AAV9QBL8</accession>
<gene>
    <name evidence="4" type="ORF">LTR25_004029</name>
</gene>
<dbReference type="PANTHER" id="PTHR10039">
    <property type="entry name" value="AMELOGENIN"/>
    <property type="match status" value="1"/>
</dbReference>
<proteinExistence type="predicted"/>
<dbReference type="EMBL" id="JAXLQG010000006">
    <property type="protein sequence ID" value="KAK5538487.1"/>
    <property type="molecule type" value="Genomic_DNA"/>
</dbReference>
<reference evidence="4 5" key="1">
    <citation type="submission" date="2023-06" db="EMBL/GenBank/DDBJ databases">
        <title>Black Yeasts Isolated from many extreme environments.</title>
        <authorList>
            <person name="Coleine C."/>
            <person name="Stajich J.E."/>
            <person name="Selbmann L."/>
        </authorList>
    </citation>
    <scope>NUCLEOTIDE SEQUENCE [LARGE SCALE GENOMIC DNA]</scope>
    <source>
        <strain evidence="4 5">CCFEE 5887</strain>
    </source>
</reference>
<evidence type="ECO:0008006" key="6">
    <source>
        <dbReference type="Google" id="ProtNLM"/>
    </source>
</evidence>
<dbReference type="InterPro" id="IPR056884">
    <property type="entry name" value="NPHP3-like_N"/>
</dbReference>
<evidence type="ECO:0000256" key="1">
    <source>
        <dbReference type="ARBA" id="ARBA00022737"/>
    </source>
</evidence>
<dbReference type="Pfam" id="PF25053">
    <property type="entry name" value="DUF7791"/>
    <property type="match status" value="1"/>
</dbReference>
<dbReference type="InterPro" id="IPR056693">
    <property type="entry name" value="DUF7791"/>
</dbReference>
<evidence type="ECO:0000259" key="3">
    <source>
        <dbReference type="Pfam" id="PF25053"/>
    </source>
</evidence>
<organism evidence="4 5">
    <name type="scientific">Vermiconidia calcicola</name>
    <dbReference type="NCBI Taxonomy" id="1690605"/>
    <lineage>
        <taxon>Eukaryota</taxon>
        <taxon>Fungi</taxon>
        <taxon>Dikarya</taxon>
        <taxon>Ascomycota</taxon>
        <taxon>Pezizomycotina</taxon>
        <taxon>Dothideomycetes</taxon>
        <taxon>Dothideomycetidae</taxon>
        <taxon>Mycosphaerellales</taxon>
        <taxon>Extremaceae</taxon>
        <taxon>Vermiconidia</taxon>
    </lineage>
</organism>
<evidence type="ECO:0000313" key="5">
    <source>
        <dbReference type="Proteomes" id="UP001345827"/>
    </source>
</evidence>
<name>A0AAV9QBL8_9PEZI</name>
<comment type="caution">
    <text evidence="4">The sequence shown here is derived from an EMBL/GenBank/DDBJ whole genome shotgun (WGS) entry which is preliminary data.</text>
</comment>
<dbReference type="InterPro" id="IPR027417">
    <property type="entry name" value="P-loop_NTPase"/>
</dbReference>
<keyword evidence="5" id="KW-1185">Reference proteome</keyword>
<keyword evidence="1" id="KW-0677">Repeat</keyword>
<dbReference type="Proteomes" id="UP001345827">
    <property type="component" value="Unassembled WGS sequence"/>
</dbReference>
<feature type="domain" description="DUF7791" evidence="3">
    <location>
        <begin position="578"/>
        <end position="650"/>
    </location>
</feature>
<dbReference type="Pfam" id="PF24883">
    <property type="entry name" value="NPHP3_N"/>
    <property type="match status" value="1"/>
</dbReference>
<dbReference type="SUPFAM" id="SSF52540">
    <property type="entry name" value="P-loop containing nucleoside triphosphate hydrolases"/>
    <property type="match status" value="1"/>
</dbReference>
<protein>
    <recommendedName>
        <fullName evidence="6">NACHT domain-containing protein</fullName>
    </recommendedName>
</protein>
<dbReference type="PANTHER" id="PTHR10039:SF5">
    <property type="entry name" value="NACHT DOMAIN-CONTAINING PROTEIN"/>
    <property type="match status" value="1"/>
</dbReference>
<evidence type="ECO:0000313" key="4">
    <source>
        <dbReference type="EMBL" id="KAK5538487.1"/>
    </source>
</evidence>
<feature type="domain" description="Nephrocystin 3-like N-terminal" evidence="2">
    <location>
        <begin position="257"/>
        <end position="421"/>
    </location>
</feature>